<dbReference type="Proteomes" id="UP000029577">
    <property type="component" value="Unassembled WGS sequence"/>
</dbReference>
<feature type="domain" description="N-acetyltransferase" evidence="3">
    <location>
        <begin position="83"/>
        <end position="235"/>
    </location>
</feature>
<proteinExistence type="predicted"/>
<dbReference type="InterPro" id="IPR050832">
    <property type="entry name" value="Bact_Acetyltransf"/>
</dbReference>
<dbReference type="Gene3D" id="3.40.630.30">
    <property type="match status" value="1"/>
</dbReference>
<evidence type="ECO:0000256" key="1">
    <source>
        <dbReference type="ARBA" id="ARBA00022679"/>
    </source>
</evidence>
<dbReference type="RefSeq" id="WP_038015763.1">
    <property type="nucleotide sequence ID" value="NZ_JPKR02000005.1"/>
</dbReference>
<dbReference type="PANTHER" id="PTHR43877">
    <property type="entry name" value="AMINOALKYLPHOSPHONATE N-ACETYLTRANSFERASE-RELATED-RELATED"/>
    <property type="match status" value="1"/>
</dbReference>
<dbReference type="EMBL" id="JPKR02000005">
    <property type="protein sequence ID" value="KGD80151.1"/>
    <property type="molecule type" value="Genomic_DNA"/>
</dbReference>
<evidence type="ECO:0000313" key="5">
    <source>
        <dbReference type="Proteomes" id="UP000029577"/>
    </source>
</evidence>
<keyword evidence="1" id="KW-0808">Transferase</keyword>
<dbReference type="GO" id="GO:0008080">
    <property type="term" value="F:N-acetyltransferase activity"/>
    <property type="evidence" value="ECO:0007669"/>
    <property type="project" value="InterPro"/>
</dbReference>
<dbReference type="CDD" id="cd04301">
    <property type="entry name" value="NAT_SF"/>
    <property type="match status" value="1"/>
</dbReference>
<dbReference type="NCBIfam" id="NF008212">
    <property type="entry name" value="PRK10975.1"/>
    <property type="match status" value="1"/>
</dbReference>
<dbReference type="OrthoDB" id="6057229at2"/>
<sequence>MQINGSVVPLEWESEFFGYPIGRLIPGGTRPLQVEELNRYPLLQARIAAEDHSGLTIANQLGFQLAEGEAGLVLAILQTERQPGIRIARESQIPELRQAASQAFTQSRFRTPWFSSADCQRFYAQWIENAVTGRFDDQCLVAFGAGGELQGFVSVREAGEDARIGLLAVVPEARGKGIGQRLLYAAADWGRVRRLRHLHITTQLSNVVAMRLYLRSGARLENTAYWLYRKTDDSL</sequence>
<protein>
    <submittedName>
        <fullName evidence="4">TDP-fucosamine acetyltransferase</fullName>
    </submittedName>
</protein>
<name>A0A095TTQ0_9GAMM</name>
<gene>
    <name evidence="4" type="ORF">HA49_00310</name>
</gene>
<dbReference type="Pfam" id="PF00583">
    <property type="entry name" value="Acetyltransf_1"/>
    <property type="match status" value="1"/>
</dbReference>
<evidence type="ECO:0000259" key="3">
    <source>
        <dbReference type="PROSITE" id="PS51186"/>
    </source>
</evidence>
<dbReference type="SUPFAM" id="SSF55729">
    <property type="entry name" value="Acyl-CoA N-acyltransferases (Nat)"/>
    <property type="match status" value="1"/>
</dbReference>
<evidence type="ECO:0000313" key="4">
    <source>
        <dbReference type="EMBL" id="KGD80151.1"/>
    </source>
</evidence>
<keyword evidence="5" id="KW-1185">Reference proteome</keyword>
<dbReference type="AlphaFoldDB" id="A0A095TTQ0"/>
<dbReference type="InterPro" id="IPR000182">
    <property type="entry name" value="GNAT_dom"/>
</dbReference>
<dbReference type="NCBIfam" id="TIGR02382">
    <property type="entry name" value="wecD_rffC"/>
    <property type="match status" value="1"/>
</dbReference>
<dbReference type="InterPro" id="IPR016181">
    <property type="entry name" value="Acyl_CoA_acyltransferase"/>
</dbReference>
<keyword evidence="2" id="KW-0012">Acyltransferase</keyword>
<dbReference type="eggNOG" id="COG0456">
    <property type="taxonomic scope" value="Bacteria"/>
</dbReference>
<dbReference type="PROSITE" id="PS51186">
    <property type="entry name" value="GNAT"/>
    <property type="match status" value="1"/>
</dbReference>
<accession>A0A095TTQ0</accession>
<comment type="caution">
    <text evidence="4">The sequence shown here is derived from an EMBL/GenBank/DDBJ whole genome shotgun (WGS) entry which is preliminary data.</text>
</comment>
<evidence type="ECO:0000256" key="2">
    <source>
        <dbReference type="ARBA" id="ARBA00023315"/>
    </source>
</evidence>
<dbReference type="GO" id="GO:0009246">
    <property type="term" value="P:enterobacterial common antigen biosynthetic process"/>
    <property type="evidence" value="ECO:0007669"/>
    <property type="project" value="InterPro"/>
</dbReference>
<reference evidence="4" key="1">
    <citation type="submission" date="2014-12" db="EMBL/GenBank/DDBJ databases">
        <title>The draft genome of the Tatumella morbirosei type strain, LMG23360T isolated from pineapple rot.</title>
        <authorList>
            <person name="Smits T.H."/>
            <person name="Palmer M."/>
            <person name="Venter S.N."/>
            <person name="Duffy B."/>
            <person name="Steenkamp E.T."/>
            <person name="Chan W.Y."/>
            <person name="Coutinho T.A."/>
            <person name="Coetzee M.P."/>
            <person name="De Maayer P."/>
        </authorList>
    </citation>
    <scope>NUCLEOTIDE SEQUENCE [LARGE SCALE GENOMIC DNA]</scope>
    <source>
        <strain evidence="4">LMG 23360</strain>
    </source>
</reference>
<dbReference type="InterPro" id="IPR012752">
    <property type="entry name" value="AcTrfase_WecD"/>
</dbReference>
<dbReference type="STRING" id="642227.HA49_00310"/>
<dbReference type="PANTHER" id="PTHR43877:SF2">
    <property type="entry name" value="AMINOALKYLPHOSPHONATE N-ACETYLTRANSFERASE-RELATED"/>
    <property type="match status" value="1"/>
</dbReference>
<organism evidence="4 5">
    <name type="scientific">Tatumella morbirosei</name>
    <dbReference type="NCBI Taxonomy" id="642227"/>
    <lineage>
        <taxon>Bacteria</taxon>
        <taxon>Pseudomonadati</taxon>
        <taxon>Pseudomonadota</taxon>
        <taxon>Gammaproteobacteria</taxon>
        <taxon>Enterobacterales</taxon>
        <taxon>Erwiniaceae</taxon>
        <taxon>Tatumella</taxon>
    </lineage>
</organism>